<dbReference type="Pfam" id="PF00480">
    <property type="entry name" value="ROK"/>
    <property type="match status" value="1"/>
</dbReference>
<sequence>MSRDKPVTETPLLLALDFGGTKHAAALIGQGETQWRDSRRKLSPAEPTAQTDWEIMRSLAHELLQGAKPNAIGVSFGGPVDAKTGTVRLSHHVPGWENVPLQQWLETEFGAPARVDNDANVAALGEHRFGAGQGCESLLYITISTGVGGGWILNGQPWSGAEGMAGEIGHIVVDPDGPICLCGKRGCVERLASGPYIAQAAREQLAAQPHRGQILRSLVNQNLDAITAQVVSEATAQGDDLAWEVLEVAAWGLGIGIGNVANLMNPQRFILGGGVTKSGAQWWETVRQTAQTTALPEVHFEIVPAALGDEAPLWGAGALASDRLQA</sequence>
<gene>
    <name evidence="2" type="ORF">NC998_17655</name>
</gene>
<dbReference type="InterPro" id="IPR043129">
    <property type="entry name" value="ATPase_NBD"/>
</dbReference>
<dbReference type="Proteomes" id="UP001464891">
    <property type="component" value="Unassembled WGS sequence"/>
</dbReference>
<dbReference type="PANTHER" id="PTHR18964:SF149">
    <property type="entry name" value="BIFUNCTIONAL UDP-N-ACETYLGLUCOSAMINE 2-EPIMERASE_N-ACETYLMANNOSAMINE KINASE"/>
    <property type="match status" value="1"/>
</dbReference>
<dbReference type="PANTHER" id="PTHR18964">
    <property type="entry name" value="ROK (REPRESSOR, ORF, KINASE) FAMILY"/>
    <property type="match status" value="1"/>
</dbReference>
<dbReference type="EMBL" id="JAMPKM010000011">
    <property type="protein sequence ID" value="MEP0818927.1"/>
    <property type="molecule type" value="Genomic_DNA"/>
</dbReference>
<reference evidence="2 3" key="1">
    <citation type="submission" date="2022-04" db="EMBL/GenBank/DDBJ databases">
        <title>Positive selection, recombination, and allopatry shape intraspecific diversity of widespread and dominant cyanobacteria.</title>
        <authorList>
            <person name="Wei J."/>
            <person name="Shu W."/>
            <person name="Hu C."/>
        </authorList>
    </citation>
    <scope>NUCLEOTIDE SEQUENCE [LARGE SCALE GENOMIC DNA]</scope>
    <source>
        <strain evidence="2 3">GB2-A4</strain>
    </source>
</reference>
<dbReference type="SUPFAM" id="SSF53067">
    <property type="entry name" value="Actin-like ATPase domain"/>
    <property type="match status" value="1"/>
</dbReference>
<keyword evidence="3" id="KW-1185">Reference proteome</keyword>
<organism evidence="2 3">
    <name type="scientific">Trichocoleus desertorum GB2-A4</name>
    <dbReference type="NCBI Taxonomy" id="2933944"/>
    <lineage>
        <taxon>Bacteria</taxon>
        <taxon>Bacillati</taxon>
        <taxon>Cyanobacteriota</taxon>
        <taxon>Cyanophyceae</taxon>
        <taxon>Leptolyngbyales</taxon>
        <taxon>Trichocoleusaceae</taxon>
        <taxon>Trichocoleus</taxon>
    </lineage>
</organism>
<protein>
    <submittedName>
        <fullName evidence="2">ROK family protein</fullName>
    </submittedName>
</protein>
<name>A0ABV0JAX1_9CYAN</name>
<comment type="caution">
    <text evidence="2">The sequence shown here is derived from an EMBL/GenBank/DDBJ whole genome shotgun (WGS) entry which is preliminary data.</text>
</comment>
<dbReference type="Gene3D" id="3.30.420.40">
    <property type="match status" value="2"/>
</dbReference>
<proteinExistence type="inferred from homology"/>
<evidence type="ECO:0000313" key="3">
    <source>
        <dbReference type="Proteomes" id="UP001464891"/>
    </source>
</evidence>
<accession>A0ABV0JAX1</accession>
<comment type="similarity">
    <text evidence="1">Belongs to the ROK (NagC/XylR) family.</text>
</comment>
<dbReference type="RefSeq" id="WP_199299120.1">
    <property type="nucleotide sequence ID" value="NZ_JAMPKM010000011.1"/>
</dbReference>
<dbReference type="InterPro" id="IPR000600">
    <property type="entry name" value="ROK"/>
</dbReference>
<evidence type="ECO:0000313" key="2">
    <source>
        <dbReference type="EMBL" id="MEP0818927.1"/>
    </source>
</evidence>
<evidence type="ECO:0000256" key="1">
    <source>
        <dbReference type="ARBA" id="ARBA00006479"/>
    </source>
</evidence>